<evidence type="ECO:0000313" key="2">
    <source>
        <dbReference type="EMBL" id="GHC56019.1"/>
    </source>
</evidence>
<comment type="caution">
    <text evidence="2">The sequence shown here is derived from an EMBL/GenBank/DDBJ whole genome shotgun (WGS) entry which is preliminary data.</text>
</comment>
<organism evidence="2 3">
    <name type="scientific">Roseibacillus persicicus</name>
    <dbReference type="NCBI Taxonomy" id="454148"/>
    <lineage>
        <taxon>Bacteria</taxon>
        <taxon>Pseudomonadati</taxon>
        <taxon>Verrucomicrobiota</taxon>
        <taxon>Verrucomicrobiia</taxon>
        <taxon>Verrucomicrobiales</taxon>
        <taxon>Verrucomicrobiaceae</taxon>
        <taxon>Roseibacillus</taxon>
    </lineage>
</organism>
<dbReference type="InterPro" id="IPR002586">
    <property type="entry name" value="CobQ/CobB/MinD/ParA_Nub-bd_dom"/>
</dbReference>
<dbReference type="Pfam" id="PF01656">
    <property type="entry name" value="CbiA"/>
    <property type="match status" value="1"/>
</dbReference>
<feature type="domain" description="CobQ/CobB/MinD/ParA nucleotide binding" evidence="1">
    <location>
        <begin position="9"/>
        <end position="234"/>
    </location>
</feature>
<proteinExistence type="predicted"/>
<evidence type="ECO:0000313" key="3">
    <source>
        <dbReference type="Proteomes" id="UP000644507"/>
    </source>
</evidence>
<gene>
    <name evidence="2" type="ORF">GCM10007100_23630</name>
</gene>
<sequence>MKEKTRVVFTQGGKGGVGKTEILNSLIKWYHEKGIAPVLLDFDIENTNKSGLKNFFPEALKLDVHREGALDEFFDICGEDSTNLVVADLGAGAGEVTYQWFDEAFEEAEEEGIVFTSVGVTTEDAGAVQSILTWGAQLQDRVEYLIVLNEQLNPRSDFKYWHAEPKVAEFKEIFSPHIMTMQARIQEFQAELRNQAATLEKVIQGEVKTDFLRLTKNRVRARRYQRELYEGFEQASSILLPPQD</sequence>
<dbReference type="InterPro" id="IPR027417">
    <property type="entry name" value="P-loop_NTPase"/>
</dbReference>
<dbReference type="Gene3D" id="3.40.50.300">
    <property type="entry name" value="P-loop containing nucleotide triphosphate hydrolases"/>
    <property type="match status" value="1"/>
</dbReference>
<accession>A0A918TNW4</accession>
<name>A0A918TNW4_9BACT</name>
<dbReference type="AlphaFoldDB" id="A0A918TNW4"/>
<dbReference type="EMBL" id="BMXI01000009">
    <property type="protein sequence ID" value="GHC56019.1"/>
    <property type="molecule type" value="Genomic_DNA"/>
</dbReference>
<dbReference type="RefSeq" id="WP_189570171.1">
    <property type="nucleotide sequence ID" value="NZ_BMXI01000009.1"/>
</dbReference>
<reference evidence="2" key="1">
    <citation type="journal article" date="2014" name="Int. J. Syst. Evol. Microbiol.">
        <title>Complete genome sequence of Corynebacterium casei LMG S-19264T (=DSM 44701T), isolated from a smear-ripened cheese.</title>
        <authorList>
            <consortium name="US DOE Joint Genome Institute (JGI-PGF)"/>
            <person name="Walter F."/>
            <person name="Albersmeier A."/>
            <person name="Kalinowski J."/>
            <person name="Ruckert C."/>
        </authorList>
    </citation>
    <scope>NUCLEOTIDE SEQUENCE</scope>
    <source>
        <strain evidence="2">KCTC 12988</strain>
    </source>
</reference>
<protein>
    <recommendedName>
        <fullName evidence="1">CobQ/CobB/MinD/ParA nucleotide binding domain-containing protein</fullName>
    </recommendedName>
</protein>
<evidence type="ECO:0000259" key="1">
    <source>
        <dbReference type="Pfam" id="PF01656"/>
    </source>
</evidence>
<dbReference type="SUPFAM" id="SSF52540">
    <property type="entry name" value="P-loop containing nucleoside triphosphate hydrolases"/>
    <property type="match status" value="1"/>
</dbReference>
<keyword evidence="3" id="KW-1185">Reference proteome</keyword>
<reference evidence="2" key="2">
    <citation type="submission" date="2020-09" db="EMBL/GenBank/DDBJ databases">
        <authorList>
            <person name="Sun Q."/>
            <person name="Kim S."/>
        </authorList>
    </citation>
    <scope>NUCLEOTIDE SEQUENCE</scope>
    <source>
        <strain evidence="2">KCTC 12988</strain>
    </source>
</reference>
<dbReference type="Proteomes" id="UP000644507">
    <property type="component" value="Unassembled WGS sequence"/>
</dbReference>